<keyword evidence="5 6" id="KW-0472">Membrane</keyword>
<protein>
    <submittedName>
        <fullName evidence="8">Transporter</fullName>
    </submittedName>
</protein>
<accession>A0A9P5EYH1</accession>
<dbReference type="GO" id="GO:0022857">
    <property type="term" value="F:transmembrane transporter activity"/>
    <property type="evidence" value="ECO:0007669"/>
    <property type="project" value="InterPro"/>
</dbReference>
<evidence type="ECO:0000256" key="4">
    <source>
        <dbReference type="ARBA" id="ARBA00022989"/>
    </source>
</evidence>
<keyword evidence="2" id="KW-0813">Transport</keyword>
<dbReference type="PANTHER" id="PTHR43791:SF70">
    <property type="entry name" value="MAJOR FACILITATOR SUPERFAMILY (MFS) PROFILE DOMAIN-CONTAINING PROTEIN"/>
    <property type="match status" value="1"/>
</dbReference>
<keyword evidence="3 6" id="KW-0812">Transmembrane</keyword>
<evidence type="ECO:0000313" key="9">
    <source>
        <dbReference type="Proteomes" id="UP000711996"/>
    </source>
</evidence>
<sequence length="512" mass="57005">MESKAVDPKAINHIVDTAVDTASVTNGLSIEKPLRKHGDAAEFLRIRQDSFGSYSAKESKVVLRKIDWRLLPLMWITTNLSAIDKIVISNAALYGMKPDLHLVGQEYSWVGSIFYFGFLLGEWPFGPVMQRLPLAKLLSSTILAWGALTVLMGAANNAAGIMTLRFLMGFFEAPLYPMMSIMTVMWYKKSEQPLRVTVWFTSLSSVITGIVSFGIGHTHTAIASWRLLFIVLGGFTLLWGIVLFIFLPDSPTSCKFLDEREKFIAVDRMKDNMTGIHNPELKWYQVKEAFLDWKSWLIVAISILMNIPNGSLVTFAAQIVSGLGYPALQATLLGMPTGVVQTGSAFMVSGLVRITKNKRTTFGALFCLVPMACSVLIRRLPSDNKNGLLVSYYFFYFFWAAYPTIISLPLANTAGHTKKLTVNAMVFTSYCVANIIAPQLFLSSEAPHYPTGYNGILGCEIGAIVCMGLYALGCYLENNRRDRLGPVVVEAEIEDMLDDRTDKEKPSFRYVY</sequence>
<evidence type="ECO:0000256" key="3">
    <source>
        <dbReference type="ARBA" id="ARBA00022692"/>
    </source>
</evidence>
<feature type="transmembrane region" description="Helical" evidence="6">
    <location>
        <begin position="389"/>
        <end position="408"/>
    </location>
</feature>
<dbReference type="PANTHER" id="PTHR43791">
    <property type="entry name" value="PERMEASE-RELATED"/>
    <property type="match status" value="1"/>
</dbReference>
<evidence type="ECO:0000256" key="6">
    <source>
        <dbReference type="SAM" id="Phobius"/>
    </source>
</evidence>
<feature type="transmembrane region" description="Helical" evidence="6">
    <location>
        <begin position="137"/>
        <end position="155"/>
    </location>
</feature>
<feature type="domain" description="Major facilitator superfamily (MFS) profile" evidence="7">
    <location>
        <begin position="70"/>
        <end position="512"/>
    </location>
</feature>
<keyword evidence="4 6" id="KW-1133">Transmembrane helix</keyword>
<evidence type="ECO:0000259" key="7">
    <source>
        <dbReference type="PROSITE" id="PS50850"/>
    </source>
</evidence>
<evidence type="ECO:0000256" key="2">
    <source>
        <dbReference type="ARBA" id="ARBA00022448"/>
    </source>
</evidence>
<feature type="transmembrane region" description="Helical" evidence="6">
    <location>
        <begin position="296"/>
        <end position="321"/>
    </location>
</feature>
<dbReference type="InterPro" id="IPR020846">
    <property type="entry name" value="MFS_dom"/>
</dbReference>
<feature type="transmembrane region" description="Helical" evidence="6">
    <location>
        <begin position="73"/>
        <end position="95"/>
    </location>
</feature>
<feature type="transmembrane region" description="Helical" evidence="6">
    <location>
        <begin position="360"/>
        <end position="377"/>
    </location>
</feature>
<comment type="caution">
    <text evidence="8">The sequence shown here is derived from an EMBL/GenBank/DDBJ whole genome shotgun (WGS) entry which is preliminary data.</text>
</comment>
<feature type="transmembrane region" description="Helical" evidence="6">
    <location>
        <begin position="107"/>
        <end position="125"/>
    </location>
</feature>
<evidence type="ECO:0000256" key="5">
    <source>
        <dbReference type="ARBA" id="ARBA00023136"/>
    </source>
</evidence>
<evidence type="ECO:0000256" key="1">
    <source>
        <dbReference type="ARBA" id="ARBA00004141"/>
    </source>
</evidence>
<dbReference type="EMBL" id="QPMT01000009">
    <property type="protein sequence ID" value="KAF4862044.1"/>
    <property type="molecule type" value="Genomic_DNA"/>
</dbReference>
<reference evidence="8" key="1">
    <citation type="submission" date="2019-06" db="EMBL/GenBank/DDBJ databases">
        <authorList>
            <person name="Gan P."/>
            <person name="Shirasu K."/>
        </authorList>
    </citation>
    <scope>NUCLEOTIDE SEQUENCE [LARGE SCALE GENOMIC DNA]</scope>
    <source>
        <strain evidence="8">CAD2</strain>
    </source>
</reference>
<dbReference type="InterPro" id="IPR011701">
    <property type="entry name" value="MFS"/>
</dbReference>
<dbReference type="Proteomes" id="UP000711996">
    <property type="component" value="Unassembled WGS sequence"/>
</dbReference>
<name>A0A9P5EYH1_COLSI</name>
<feature type="transmembrane region" description="Helical" evidence="6">
    <location>
        <begin position="420"/>
        <end position="441"/>
    </location>
</feature>
<keyword evidence="9" id="KW-1185">Reference proteome</keyword>
<dbReference type="OrthoDB" id="6730379at2759"/>
<dbReference type="GO" id="GO:0016020">
    <property type="term" value="C:membrane"/>
    <property type="evidence" value="ECO:0007669"/>
    <property type="project" value="UniProtKB-SubCell"/>
</dbReference>
<dbReference type="SUPFAM" id="SSF103473">
    <property type="entry name" value="MFS general substrate transporter"/>
    <property type="match status" value="1"/>
</dbReference>
<feature type="transmembrane region" description="Helical" evidence="6">
    <location>
        <begin position="194"/>
        <end position="215"/>
    </location>
</feature>
<feature type="transmembrane region" description="Helical" evidence="6">
    <location>
        <begin position="227"/>
        <end position="247"/>
    </location>
</feature>
<dbReference type="Gene3D" id="1.20.1250.20">
    <property type="entry name" value="MFS general substrate transporter like domains"/>
    <property type="match status" value="1"/>
</dbReference>
<comment type="subcellular location">
    <subcellularLocation>
        <location evidence="1">Membrane</location>
        <topology evidence="1">Multi-pass membrane protein</topology>
    </subcellularLocation>
</comment>
<feature type="transmembrane region" description="Helical" evidence="6">
    <location>
        <begin position="327"/>
        <end position="348"/>
    </location>
</feature>
<dbReference type="Pfam" id="PF07690">
    <property type="entry name" value="MFS_1"/>
    <property type="match status" value="1"/>
</dbReference>
<dbReference type="InterPro" id="IPR036259">
    <property type="entry name" value="MFS_trans_sf"/>
</dbReference>
<dbReference type="AlphaFoldDB" id="A0A9P5EYH1"/>
<proteinExistence type="predicted"/>
<organism evidence="8 9">
    <name type="scientific">Colletotrichum siamense</name>
    <name type="common">Anthracnose fungus</name>
    <dbReference type="NCBI Taxonomy" id="690259"/>
    <lineage>
        <taxon>Eukaryota</taxon>
        <taxon>Fungi</taxon>
        <taxon>Dikarya</taxon>
        <taxon>Ascomycota</taxon>
        <taxon>Pezizomycotina</taxon>
        <taxon>Sordariomycetes</taxon>
        <taxon>Hypocreomycetidae</taxon>
        <taxon>Glomerellales</taxon>
        <taxon>Glomerellaceae</taxon>
        <taxon>Colletotrichum</taxon>
        <taxon>Colletotrichum gloeosporioides species complex</taxon>
    </lineage>
</organism>
<dbReference type="PROSITE" id="PS50850">
    <property type="entry name" value="MFS"/>
    <property type="match status" value="1"/>
</dbReference>
<gene>
    <name evidence="8" type="ORF">CGCSCA2_v003820</name>
</gene>
<evidence type="ECO:0000313" key="8">
    <source>
        <dbReference type="EMBL" id="KAF4862044.1"/>
    </source>
</evidence>
<feature type="transmembrane region" description="Helical" evidence="6">
    <location>
        <begin position="167"/>
        <end position="187"/>
    </location>
</feature>
<feature type="transmembrane region" description="Helical" evidence="6">
    <location>
        <begin position="453"/>
        <end position="476"/>
    </location>
</feature>